<dbReference type="RefSeq" id="XP_022516711.1">
    <property type="nucleotide sequence ID" value="XM_022650708.1"/>
</dbReference>
<dbReference type="AlphaFoldDB" id="A0A177FNL4"/>
<protein>
    <submittedName>
        <fullName evidence="2">Uncharacterized protein</fullName>
    </submittedName>
</protein>
<accession>A0A177FNL4</accession>
<dbReference type="Proteomes" id="UP000077002">
    <property type="component" value="Unassembled WGS sequence"/>
</dbReference>
<name>A0A177FNL4_9EURO</name>
<evidence type="ECO:0000313" key="2">
    <source>
        <dbReference type="EMBL" id="OAG44759.1"/>
    </source>
</evidence>
<evidence type="ECO:0000313" key="3">
    <source>
        <dbReference type="Proteomes" id="UP000077002"/>
    </source>
</evidence>
<feature type="compositionally biased region" description="Polar residues" evidence="1">
    <location>
        <begin position="72"/>
        <end position="81"/>
    </location>
</feature>
<comment type="caution">
    <text evidence="2">The sequence shown here is derived from an EMBL/GenBank/DDBJ whole genome shotgun (WGS) entry which is preliminary data.</text>
</comment>
<dbReference type="GeneID" id="34595900"/>
<evidence type="ECO:0000256" key="1">
    <source>
        <dbReference type="SAM" id="MobiDB-lite"/>
    </source>
</evidence>
<reference evidence="2 3" key="1">
    <citation type="submission" date="2016-03" db="EMBL/GenBank/DDBJ databases">
        <title>Draft genome sequence of the Fonsecaea monophora CBS 269.37.</title>
        <authorList>
            <person name="Bombassaro A."/>
            <person name="Vinicius W.A."/>
            <person name="De Hoog S."/>
            <person name="Sun J."/>
            <person name="Souza E.M."/>
            <person name="Raittz R.T."/>
            <person name="Costa F."/>
            <person name="Leao A.C."/>
            <person name="Tadra-Sfeir M.Z."/>
            <person name="Baura V."/>
            <person name="Balsanelli E."/>
            <person name="Pedrosa F.O."/>
            <person name="Moreno L.F."/>
            <person name="Steffens M.B."/>
            <person name="Xi L."/>
            <person name="Bocca A.L."/>
            <person name="Felipe M.S."/>
            <person name="Teixeira M."/>
            <person name="Telles Filho F.Q."/>
            <person name="Azevedo C.M."/>
            <person name="Gomes R."/>
            <person name="Vicente V.A."/>
        </authorList>
    </citation>
    <scope>NUCLEOTIDE SEQUENCE [LARGE SCALE GENOMIC DNA]</scope>
    <source>
        <strain evidence="2 3">CBS 269.37</strain>
    </source>
</reference>
<sequence length="131" mass="14381">MDFRNTAGESSRLHHLSYISSTCGVDKPQFTSDCVRGSKPLPSITGVMWRRFRSFQGVEAASTGKTKRDRSTGQLFGSQTPESDFEISVAPLLEDGPVLPADTEDLQRPGVPWGISQLKKIGQGETARQLR</sequence>
<proteinExistence type="predicted"/>
<gene>
    <name evidence="2" type="ORF">AYO21_00718</name>
</gene>
<organism evidence="2 3">
    <name type="scientific">Fonsecaea monophora</name>
    <dbReference type="NCBI Taxonomy" id="254056"/>
    <lineage>
        <taxon>Eukaryota</taxon>
        <taxon>Fungi</taxon>
        <taxon>Dikarya</taxon>
        <taxon>Ascomycota</taxon>
        <taxon>Pezizomycotina</taxon>
        <taxon>Eurotiomycetes</taxon>
        <taxon>Chaetothyriomycetidae</taxon>
        <taxon>Chaetothyriales</taxon>
        <taxon>Herpotrichiellaceae</taxon>
        <taxon>Fonsecaea</taxon>
    </lineage>
</organism>
<feature type="region of interest" description="Disordered" evidence="1">
    <location>
        <begin position="60"/>
        <end position="81"/>
    </location>
</feature>
<dbReference type="EMBL" id="LVKK01000003">
    <property type="protein sequence ID" value="OAG44759.1"/>
    <property type="molecule type" value="Genomic_DNA"/>
</dbReference>
<keyword evidence="3" id="KW-1185">Reference proteome</keyword>